<dbReference type="PANTHER" id="PTHR30346">
    <property type="entry name" value="TRANSCRIPTIONAL DUAL REGULATOR HCAR-RELATED"/>
    <property type="match status" value="1"/>
</dbReference>
<keyword evidence="7" id="KW-1185">Reference proteome</keyword>
<gene>
    <name evidence="6" type="ORF">ACFP3T_13965</name>
</gene>
<dbReference type="InterPro" id="IPR000847">
    <property type="entry name" value="LysR_HTH_N"/>
</dbReference>
<evidence type="ECO:0000256" key="3">
    <source>
        <dbReference type="ARBA" id="ARBA00023125"/>
    </source>
</evidence>
<dbReference type="EMBL" id="JBHSSD010000059">
    <property type="protein sequence ID" value="MFC6165772.1"/>
    <property type="molecule type" value="Genomic_DNA"/>
</dbReference>
<dbReference type="PRINTS" id="PR00039">
    <property type="entry name" value="HTHLYSR"/>
</dbReference>
<evidence type="ECO:0000256" key="1">
    <source>
        <dbReference type="ARBA" id="ARBA00009437"/>
    </source>
</evidence>
<accession>A0ABW1RAW2</accession>
<dbReference type="PROSITE" id="PS50931">
    <property type="entry name" value="HTH_LYSR"/>
    <property type="match status" value="1"/>
</dbReference>
<evidence type="ECO:0000313" key="7">
    <source>
        <dbReference type="Proteomes" id="UP001596253"/>
    </source>
</evidence>
<keyword evidence="4" id="KW-0804">Transcription</keyword>
<comment type="similarity">
    <text evidence="1">Belongs to the LysR transcriptional regulatory family.</text>
</comment>
<keyword evidence="3" id="KW-0238">DNA-binding</keyword>
<dbReference type="Gene3D" id="1.10.10.10">
    <property type="entry name" value="Winged helix-like DNA-binding domain superfamily/Winged helix DNA-binding domain"/>
    <property type="match status" value="1"/>
</dbReference>
<dbReference type="RefSeq" id="WP_137641112.1">
    <property type="nucleotide sequence ID" value="NZ_BJDK01000040.1"/>
</dbReference>
<dbReference type="Proteomes" id="UP001596253">
    <property type="component" value="Unassembled WGS sequence"/>
</dbReference>
<dbReference type="PANTHER" id="PTHR30346:SF0">
    <property type="entry name" value="HCA OPERON TRANSCRIPTIONAL ACTIVATOR HCAR"/>
    <property type="match status" value="1"/>
</dbReference>
<evidence type="ECO:0000256" key="2">
    <source>
        <dbReference type="ARBA" id="ARBA00023015"/>
    </source>
</evidence>
<dbReference type="SUPFAM" id="SSF46785">
    <property type="entry name" value="Winged helix' DNA-binding domain"/>
    <property type="match status" value="1"/>
</dbReference>
<protein>
    <submittedName>
        <fullName evidence="6">LysR family transcriptional regulator</fullName>
    </submittedName>
</protein>
<reference evidence="7" key="1">
    <citation type="journal article" date="2019" name="Int. J. Syst. Evol. Microbiol.">
        <title>The Global Catalogue of Microorganisms (GCM) 10K type strain sequencing project: providing services to taxonomists for standard genome sequencing and annotation.</title>
        <authorList>
            <consortium name="The Broad Institute Genomics Platform"/>
            <consortium name="The Broad Institute Genome Sequencing Center for Infectious Disease"/>
            <person name="Wu L."/>
            <person name="Ma J."/>
        </authorList>
    </citation>
    <scope>NUCLEOTIDE SEQUENCE [LARGE SCALE GENOMIC DNA]</scope>
    <source>
        <strain evidence="7">CCM 8932</strain>
    </source>
</reference>
<evidence type="ECO:0000259" key="5">
    <source>
        <dbReference type="PROSITE" id="PS50931"/>
    </source>
</evidence>
<dbReference type="InterPro" id="IPR036388">
    <property type="entry name" value="WH-like_DNA-bd_sf"/>
</dbReference>
<feature type="domain" description="HTH lysR-type" evidence="5">
    <location>
        <begin position="14"/>
        <end position="59"/>
    </location>
</feature>
<dbReference type="Pfam" id="PF00126">
    <property type="entry name" value="HTH_1"/>
    <property type="match status" value="1"/>
</dbReference>
<comment type="caution">
    <text evidence="6">The sequence shown here is derived from an EMBL/GenBank/DDBJ whole genome shotgun (WGS) entry which is preliminary data.</text>
</comment>
<keyword evidence="2" id="KW-0805">Transcription regulation</keyword>
<name>A0ABW1RAW2_9LACO</name>
<sequence>MIETYLLEELTVFAKTGTLTQTAAQLNVTQPSVTRGMQKLEDEFGTRLFARQANRIALTPAGELAAKEAARLLQANSAMVTKVQNFDRSQHTTILAATVPGPLILLRQLRATLDTQLQLEDQFVATNDIETALTNNQDSLIFSNQELLTDTIESQYVGEERLQVNLDQFMYLANQATVTFDELKGLSFIVMRAIGPWSDIIKANIADAKFMYQDDREAFAEITAHSRFPFFATNLSQSEPTFDAQVKADTDRVAVPISDDSAQMPIYASYLLSQKQRLSPLIRQLQQQWPTTIQQ</sequence>
<organism evidence="6 7">
    <name type="scientific">Lactiplantibacillus dongliensis</name>
    <dbReference type="NCBI Taxonomy" id="2559919"/>
    <lineage>
        <taxon>Bacteria</taxon>
        <taxon>Bacillati</taxon>
        <taxon>Bacillota</taxon>
        <taxon>Bacilli</taxon>
        <taxon>Lactobacillales</taxon>
        <taxon>Lactobacillaceae</taxon>
        <taxon>Lactiplantibacillus</taxon>
    </lineage>
</organism>
<dbReference type="InterPro" id="IPR036390">
    <property type="entry name" value="WH_DNA-bd_sf"/>
</dbReference>
<proteinExistence type="inferred from homology"/>
<evidence type="ECO:0000256" key="4">
    <source>
        <dbReference type="ARBA" id="ARBA00023163"/>
    </source>
</evidence>
<evidence type="ECO:0000313" key="6">
    <source>
        <dbReference type="EMBL" id="MFC6165772.1"/>
    </source>
</evidence>